<proteinExistence type="predicted"/>
<dbReference type="InParanoid" id="A0A3N4KF31"/>
<reference evidence="1 2" key="1">
    <citation type="journal article" date="2018" name="Nat. Ecol. Evol.">
        <title>Pezizomycetes genomes reveal the molecular basis of ectomycorrhizal truffle lifestyle.</title>
        <authorList>
            <person name="Murat C."/>
            <person name="Payen T."/>
            <person name="Noel B."/>
            <person name="Kuo A."/>
            <person name="Morin E."/>
            <person name="Chen J."/>
            <person name="Kohler A."/>
            <person name="Krizsan K."/>
            <person name="Balestrini R."/>
            <person name="Da Silva C."/>
            <person name="Montanini B."/>
            <person name="Hainaut M."/>
            <person name="Levati E."/>
            <person name="Barry K.W."/>
            <person name="Belfiori B."/>
            <person name="Cichocki N."/>
            <person name="Clum A."/>
            <person name="Dockter R.B."/>
            <person name="Fauchery L."/>
            <person name="Guy J."/>
            <person name="Iotti M."/>
            <person name="Le Tacon F."/>
            <person name="Lindquist E.A."/>
            <person name="Lipzen A."/>
            <person name="Malagnac F."/>
            <person name="Mello A."/>
            <person name="Molinier V."/>
            <person name="Miyauchi S."/>
            <person name="Poulain J."/>
            <person name="Riccioni C."/>
            <person name="Rubini A."/>
            <person name="Sitrit Y."/>
            <person name="Splivallo R."/>
            <person name="Traeger S."/>
            <person name="Wang M."/>
            <person name="Zifcakova L."/>
            <person name="Wipf D."/>
            <person name="Zambonelli A."/>
            <person name="Paolocci F."/>
            <person name="Nowrousian M."/>
            <person name="Ottonello S."/>
            <person name="Baldrian P."/>
            <person name="Spatafora J.W."/>
            <person name="Henrissat B."/>
            <person name="Nagy L.G."/>
            <person name="Aury J.M."/>
            <person name="Wincker P."/>
            <person name="Grigoriev I.V."/>
            <person name="Bonfante P."/>
            <person name="Martin F.M."/>
        </authorList>
    </citation>
    <scope>NUCLEOTIDE SEQUENCE [LARGE SCALE GENOMIC DNA]</scope>
    <source>
        <strain evidence="1 2">CCBAS932</strain>
    </source>
</reference>
<keyword evidence="2" id="KW-1185">Reference proteome</keyword>
<protein>
    <submittedName>
        <fullName evidence="1">Uncharacterized protein</fullName>
    </submittedName>
</protein>
<dbReference type="AlphaFoldDB" id="A0A3N4KF31"/>
<organism evidence="1 2">
    <name type="scientific">Morchella conica CCBAS932</name>
    <dbReference type="NCBI Taxonomy" id="1392247"/>
    <lineage>
        <taxon>Eukaryota</taxon>
        <taxon>Fungi</taxon>
        <taxon>Dikarya</taxon>
        <taxon>Ascomycota</taxon>
        <taxon>Pezizomycotina</taxon>
        <taxon>Pezizomycetes</taxon>
        <taxon>Pezizales</taxon>
        <taxon>Morchellaceae</taxon>
        <taxon>Morchella</taxon>
    </lineage>
</organism>
<name>A0A3N4KF31_9PEZI</name>
<accession>A0A3N4KF31</accession>
<dbReference type="EMBL" id="ML119171">
    <property type="protein sequence ID" value="RPB07959.1"/>
    <property type="molecule type" value="Genomic_DNA"/>
</dbReference>
<evidence type="ECO:0000313" key="1">
    <source>
        <dbReference type="EMBL" id="RPB07959.1"/>
    </source>
</evidence>
<sequence>MAAHNYNVRLTGRRSILSKYAFILHSVAMSASDSPVQRFIKRNRSEIRICHPLRNRR</sequence>
<evidence type="ECO:0000313" key="2">
    <source>
        <dbReference type="Proteomes" id="UP000277580"/>
    </source>
</evidence>
<gene>
    <name evidence="1" type="ORF">P167DRAFT_539666</name>
</gene>
<dbReference type="Proteomes" id="UP000277580">
    <property type="component" value="Unassembled WGS sequence"/>
</dbReference>